<feature type="domain" description="Disulphide bond isomerase DsbC/G N-terminal" evidence="8">
    <location>
        <begin position="32"/>
        <end position="91"/>
    </location>
</feature>
<dbReference type="EMBL" id="CP000285">
    <property type="protein sequence ID" value="ABE60355.1"/>
    <property type="molecule type" value="Genomic_DNA"/>
</dbReference>
<evidence type="ECO:0000256" key="5">
    <source>
        <dbReference type="ARBA" id="ARBA00023157"/>
    </source>
</evidence>
<protein>
    <recommendedName>
        <fullName evidence="7">Thiol:disulfide interchange protein</fullName>
    </recommendedName>
</protein>
<keyword evidence="5" id="KW-1015">Disulfide bond</keyword>
<comment type="subcellular location">
    <subcellularLocation>
        <location evidence="1 7">Periplasm</location>
    </subcellularLocation>
</comment>
<dbReference type="SUPFAM" id="SSF52833">
    <property type="entry name" value="Thioredoxin-like"/>
    <property type="match status" value="1"/>
</dbReference>
<dbReference type="InterPro" id="IPR009094">
    <property type="entry name" value="DiS-bond_isomerase_DsbC/G_N_sf"/>
</dbReference>
<dbReference type="InterPro" id="IPR033954">
    <property type="entry name" value="DiS-bond_Isoase_DsbC/G"/>
</dbReference>
<evidence type="ECO:0000256" key="1">
    <source>
        <dbReference type="ARBA" id="ARBA00004418"/>
    </source>
</evidence>
<keyword evidence="6 7" id="KW-0676">Redox-active center</keyword>
<dbReference type="AlphaFoldDB" id="Q1QT53"/>
<feature type="domain" description="Thioredoxin-like fold" evidence="9">
    <location>
        <begin position="117"/>
        <end position="241"/>
    </location>
</feature>
<accession>Q1QT53</accession>
<evidence type="ECO:0000256" key="7">
    <source>
        <dbReference type="RuleBase" id="RU364038"/>
    </source>
</evidence>
<keyword evidence="3 7" id="KW-0732">Signal</keyword>
<dbReference type="KEGG" id="csa:Csal_3011"/>
<dbReference type="PANTHER" id="PTHR35272">
    <property type="entry name" value="THIOL:DISULFIDE INTERCHANGE PROTEIN DSBC-RELATED"/>
    <property type="match status" value="1"/>
</dbReference>
<sequence length="245" mass="26316">MPRVPLSVLGGALALLIAPLTLAAPPEGLADKLNHNGQPLPVISIDDSPLSGLYEVHLKGGQTLYTDANGEYMVVGDLYRNRDGQMINLTERAANERRVERLDAIPDEQRVIYKPAGEVKARVTVFTDTSCPYCQKLHEAVPRLNQMGIEVDYLAFPRAGVDSEAARVMRHAWCADNASEALSAAMRGDDAPTSAAQCDAPVAEQHALGIELGIQGTPAIVLPDGRMLPGYVPPERLAAMLGIDE</sequence>
<keyword evidence="4 7" id="KW-0574">Periplasm</keyword>
<evidence type="ECO:0000259" key="8">
    <source>
        <dbReference type="Pfam" id="PF10411"/>
    </source>
</evidence>
<dbReference type="GO" id="GO:0042597">
    <property type="term" value="C:periplasmic space"/>
    <property type="evidence" value="ECO:0007669"/>
    <property type="project" value="UniProtKB-SubCell"/>
</dbReference>
<dbReference type="Gene3D" id="3.40.30.10">
    <property type="entry name" value="Glutaredoxin"/>
    <property type="match status" value="1"/>
</dbReference>
<gene>
    <name evidence="10" type="ordered locus">Csal_3011</name>
</gene>
<evidence type="ECO:0000313" key="10">
    <source>
        <dbReference type="EMBL" id="ABE60355.1"/>
    </source>
</evidence>
<evidence type="ECO:0000256" key="2">
    <source>
        <dbReference type="ARBA" id="ARBA00009813"/>
    </source>
</evidence>
<name>Q1QT53_CHRI1</name>
<comment type="similarity">
    <text evidence="2 7">Belongs to the thioredoxin family. DsbC subfamily.</text>
</comment>
<dbReference type="CDD" id="cd03020">
    <property type="entry name" value="DsbA_DsbC_DsbG"/>
    <property type="match status" value="1"/>
</dbReference>
<feature type="chain" id="PRO_5010007360" description="Thiol:disulfide interchange protein" evidence="7">
    <location>
        <begin position="24"/>
        <end position="245"/>
    </location>
</feature>
<evidence type="ECO:0000256" key="3">
    <source>
        <dbReference type="ARBA" id="ARBA00022729"/>
    </source>
</evidence>
<dbReference type="InterPro" id="IPR012336">
    <property type="entry name" value="Thioredoxin-like_fold"/>
</dbReference>
<dbReference type="STRING" id="290398.Csal_3011"/>
<dbReference type="InterPro" id="IPR018950">
    <property type="entry name" value="DiS-bond_isomerase_DsbC/G_N"/>
</dbReference>
<dbReference type="Proteomes" id="UP000000239">
    <property type="component" value="Chromosome"/>
</dbReference>
<evidence type="ECO:0000256" key="4">
    <source>
        <dbReference type="ARBA" id="ARBA00022764"/>
    </source>
</evidence>
<comment type="function">
    <text evidence="7">Required for disulfide bond formation in some periplasmic proteins. Acts by transferring its disulfide bond to other proteins and is reduced in the process.</text>
</comment>
<proteinExistence type="inferred from homology"/>
<dbReference type="eggNOG" id="COG1651">
    <property type="taxonomic scope" value="Bacteria"/>
</dbReference>
<evidence type="ECO:0000259" key="9">
    <source>
        <dbReference type="Pfam" id="PF13098"/>
    </source>
</evidence>
<keyword evidence="11" id="KW-1185">Reference proteome</keyword>
<evidence type="ECO:0000313" key="11">
    <source>
        <dbReference type="Proteomes" id="UP000000239"/>
    </source>
</evidence>
<dbReference type="InterPro" id="IPR051470">
    <property type="entry name" value="Thiol:disulfide_interchange"/>
</dbReference>
<evidence type="ECO:0000256" key="6">
    <source>
        <dbReference type="ARBA" id="ARBA00023284"/>
    </source>
</evidence>
<dbReference type="Gene3D" id="3.10.450.70">
    <property type="entry name" value="Disulphide bond isomerase, DsbC/G, N-terminal"/>
    <property type="match status" value="1"/>
</dbReference>
<dbReference type="InterPro" id="IPR036249">
    <property type="entry name" value="Thioredoxin-like_sf"/>
</dbReference>
<feature type="signal peptide" evidence="7">
    <location>
        <begin position="1"/>
        <end position="23"/>
    </location>
</feature>
<reference evidence="10 11" key="1">
    <citation type="journal article" date="2011" name="Stand. Genomic Sci.">
        <title>Complete genome sequence of the halophilic and highly halotolerant Chromohalobacter salexigens type strain (1H11(T)).</title>
        <authorList>
            <person name="Copeland A."/>
            <person name="O'Connor K."/>
            <person name="Lucas S."/>
            <person name="Lapidus A."/>
            <person name="Berry K.W."/>
            <person name="Detter J.C."/>
            <person name="Del Rio T.G."/>
            <person name="Hammon N."/>
            <person name="Dalin E."/>
            <person name="Tice H."/>
            <person name="Pitluck S."/>
            <person name="Bruce D."/>
            <person name="Goodwin L."/>
            <person name="Han C."/>
            <person name="Tapia R."/>
            <person name="Saunders E."/>
            <person name="Schmutz J."/>
            <person name="Brettin T."/>
            <person name="Larimer F."/>
            <person name="Land M."/>
            <person name="Hauser L."/>
            <person name="Vargas C."/>
            <person name="Nieto J.J."/>
            <person name="Kyrpides N.C."/>
            <person name="Ivanova N."/>
            <person name="Goker M."/>
            <person name="Klenk H.P."/>
            <person name="Csonka L.N."/>
            <person name="Woyke T."/>
        </authorList>
    </citation>
    <scope>NUCLEOTIDE SEQUENCE [LARGE SCALE GENOMIC DNA]</scope>
    <source>
        <strain evidence="11">ATCC BAA-138 / DSM 3043 / CIP 106854 / NCIMB 13768 / 1H11</strain>
    </source>
</reference>
<dbReference type="SUPFAM" id="SSF54423">
    <property type="entry name" value="DsbC/DsbG N-terminal domain-like"/>
    <property type="match status" value="1"/>
</dbReference>
<organism evidence="10 11">
    <name type="scientific">Chromohalobacter israelensis (strain ATCC BAA-138 / DSM 3043 / CIP 106854 / NCIMB 13768 / 1H11)</name>
    <name type="common">Chromohalobacter salexigens</name>
    <dbReference type="NCBI Taxonomy" id="290398"/>
    <lineage>
        <taxon>Bacteria</taxon>
        <taxon>Pseudomonadati</taxon>
        <taxon>Pseudomonadota</taxon>
        <taxon>Gammaproteobacteria</taxon>
        <taxon>Oceanospirillales</taxon>
        <taxon>Halomonadaceae</taxon>
        <taxon>Chromohalobacter</taxon>
    </lineage>
</organism>
<dbReference type="HOGENOM" id="CLU_083593_0_0_6"/>
<dbReference type="OrthoDB" id="12976at2"/>
<dbReference type="Pfam" id="PF10411">
    <property type="entry name" value="DsbC_N"/>
    <property type="match status" value="1"/>
</dbReference>
<dbReference type="PANTHER" id="PTHR35272:SF3">
    <property type="entry name" value="THIOL:DISULFIDE INTERCHANGE PROTEIN DSBC"/>
    <property type="match status" value="1"/>
</dbReference>
<dbReference type="Pfam" id="PF13098">
    <property type="entry name" value="Thioredoxin_2"/>
    <property type="match status" value="1"/>
</dbReference>